<dbReference type="Gene3D" id="1.25.10.20">
    <property type="entry name" value="Vitellinogen, superhelical"/>
    <property type="match status" value="1"/>
</dbReference>
<dbReference type="OrthoDB" id="6107827at2759"/>
<evidence type="ECO:0000313" key="2">
    <source>
        <dbReference type="Proteomes" id="UP000507470"/>
    </source>
</evidence>
<dbReference type="EMBL" id="CACVKT020010308">
    <property type="protein sequence ID" value="CAC5425803.1"/>
    <property type="molecule type" value="Genomic_DNA"/>
</dbReference>
<reference evidence="1 2" key="1">
    <citation type="submission" date="2020-06" db="EMBL/GenBank/DDBJ databases">
        <authorList>
            <person name="Li R."/>
            <person name="Bekaert M."/>
        </authorList>
    </citation>
    <scope>NUCLEOTIDE SEQUENCE [LARGE SCALE GENOMIC DNA]</scope>
    <source>
        <strain evidence="2">wild</strain>
    </source>
</reference>
<accession>A0A6J8F174</accession>
<gene>
    <name evidence="1" type="ORF">MCOR_57588</name>
</gene>
<keyword evidence="2" id="KW-1185">Reference proteome</keyword>
<dbReference type="Proteomes" id="UP000507470">
    <property type="component" value="Unassembled WGS sequence"/>
</dbReference>
<protein>
    <submittedName>
        <fullName evidence="1">Uncharacterized protein</fullName>
    </submittedName>
</protein>
<dbReference type="InterPro" id="IPR011030">
    <property type="entry name" value="Lipovitellin_superhlx_dom"/>
</dbReference>
<evidence type="ECO:0000313" key="1">
    <source>
        <dbReference type="EMBL" id="CAC5425803.1"/>
    </source>
</evidence>
<name>A0A6J8F174_MYTCO</name>
<proteinExistence type="predicted"/>
<organism evidence="1 2">
    <name type="scientific">Mytilus coruscus</name>
    <name type="common">Sea mussel</name>
    <dbReference type="NCBI Taxonomy" id="42192"/>
    <lineage>
        <taxon>Eukaryota</taxon>
        <taxon>Metazoa</taxon>
        <taxon>Spiralia</taxon>
        <taxon>Lophotrochozoa</taxon>
        <taxon>Mollusca</taxon>
        <taxon>Bivalvia</taxon>
        <taxon>Autobranchia</taxon>
        <taxon>Pteriomorphia</taxon>
        <taxon>Mytilida</taxon>
        <taxon>Mytiloidea</taxon>
        <taxon>Mytilidae</taxon>
        <taxon>Mytilinae</taxon>
        <taxon>Mytilus</taxon>
    </lineage>
</organism>
<dbReference type="AlphaFoldDB" id="A0A6J8F174"/>
<sequence>MTVLSKGELHFLTRQPVENIMGRPLQNVLISSIHVDKYQRKKPKVDVKEKRQEIENNIICIKNEPSKGSPMVNECFLKILNILKILPDKAFTEVAEFYFLKLNRKLNENRQSTIIMLDAFGTLTTNLSQEIIGRMIFQSPNPDPDLIVQYMVHVVSSDSPPNTIILNTMEDICFHPEKYAVSFYAGNLYNRVMLALGTAARKLYSSGEHDKAKEITSKVNNLLGIHAQAILKAAMYDDNEEVRYEAKLLYQAHPNSEYKHYNRFSVVEVADNKSVVPGDQSFGPHNRQKRSFFKDLDFKLAAPSVDWRDELGS</sequence>